<feature type="non-terminal residue" evidence="2">
    <location>
        <position position="1"/>
    </location>
</feature>
<comment type="caution">
    <text evidence="2">The sequence shown here is derived from an EMBL/GenBank/DDBJ whole genome shotgun (WGS) entry which is preliminary data.</text>
</comment>
<evidence type="ECO:0000256" key="1">
    <source>
        <dbReference type="SAM" id="MobiDB-lite"/>
    </source>
</evidence>
<protein>
    <submittedName>
        <fullName evidence="2">Uncharacterized protein</fullName>
    </submittedName>
</protein>
<proteinExistence type="predicted"/>
<organism evidence="2">
    <name type="scientific">human gut metagenome</name>
    <dbReference type="NCBI Taxonomy" id="408170"/>
    <lineage>
        <taxon>unclassified sequences</taxon>
        <taxon>metagenomes</taxon>
        <taxon>organismal metagenomes</taxon>
    </lineage>
</organism>
<dbReference type="AlphaFoldDB" id="W1WTH1"/>
<name>W1WTH1_9ZZZZ</name>
<dbReference type="EMBL" id="AZMM01018330">
    <property type="protein sequence ID" value="ETJ21512.1"/>
    <property type="molecule type" value="Genomic_DNA"/>
</dbReference>
<feature type="region of interest" description="Disordered" evidence="1">
    <location>
        <begin position="1"/>
        <end position="24"/>
    </location>
</feature>
<sequence>NYPFVNAGPGMPSVNMEEFDEEEM</sequence>
<accession>W1WTH1</accession>
<gene>
    <name evidence="2" type="ORF">Q604_UNBC18330G0001</name>
</gene>
<evidence type="ECO:0000313" key="2">
    <source>
        <dbReference type="EMBL" id="ETJ21512.1"/>
    </source>
</evidence>
<reference evidence="2" key="1">
    <citation type="submission" date="2013-12" db="EMBL/GenBank/DDBJ databases">
        <title>A Varibaculum cambriense genome reconstructed from a premature infant gut community with otherwise low bacterial novelty that shifts toward anaerobic metabolism during the third week of life.</title>
        <authorList>
            <person name="Brown C.T."/>
            <person name="Sharon I."/>
            <person name="Thomas B.C."/>
            <person name="Castelle C.J."/>
            <person name="Morowitz M.J."/>
            <person name="Banfield J.F."/>
        </authorList>
    </citation>
    <scope>NUCLEOTIDE SEQUENCE</scope>
</reference>